<evidence type="ECO:0000256" key="1">
    <source>
        <dbReference type="ARBA" id="ARBA00022598"/>
    </source>
</evidence>
<dbReference type="GO" id="GO:0050567">
    <property type="term" value="F:glutaminyl-tRNA synthase (glutamine-hydrolyzing) activity"/>
    <property type="evidence" value="ECO:0007669"/>
    <property type="project" value="UniProtKB-UniRule"/>
</dbReference>
<dbReference type="SMART" id="SM00870">
    <property type="entry name" value="Asparaginase"/>
    <property type="match status" value="1"/>
</dbReference>
<dbReference type="NCBIfam" id="TIGR02153">
    <property type="entry name" value="gatD_arch"/>
    <property type="match status" value="1"/>
</dbReference>
<keyword evidence="4 5" id="KW-0648">Protein biosynthesis</keyword>
<comment type="subunit">
    <text evidence="5 8">Heterodimer of GatD and GatE.</text>
</comment>
<dbReference type="InterPro" id="IPR027474">
    <property type="entry name" value="L-asparaginase_N"/>
</dbReference>
<dbReference type="InterPro" id="IPR037222">
    <property type="entry name" value="GatD_N_sf"/>
</dbReference>
<keyword evidence="3 5" id="KW-0067">ATP-binding</keyword>
<dbReference type="GO" id="GO:0006450">
    <property type="term" value="P:regulation of translational fidelity"/>
    <property type="evidence" value="ECO:0007669"/>
    <property type="project" value="InterPro"/>
</dbReference>
<keyword evidence="12" id="KW-0808">Transferase</keyword>
<dbReference type="Pfam" id="PF00710">
    <property type="entry name" value="Asparaginase"/>
    <property type="match status" value="1"/>
</dbReference>
<dbReference type="GO" id="GO:0004067">
    <property type="term" value="F:asparaginase activity"/>
    <property type="evidence" value="ECO:0007669"/>
    <property type="project" value="UniProtKB-UniRule"/>
</dbReference>
<dbReference type="NCBIfam" id="TIGR00519">
    <property type="entry name" value="asnASE_I"/>
    <property type="match status" value="1"/>
</dbReference>
<comment type="catalytic activity">
    <reaction evidence="5 8">
        <text>L-glutamyl-tRNA(Gln) + L-glutamine + ATP + H2O = L-glutaminyl-tRNA(Gln) + L-glutamate + ADP + phosphate + H(+)</text>
        <dbReference type="Rhea" id="RHEA:17521"/>
        <dbReference type="Rhea" id="RHEA-COMP:9681"/>
        <dbReference type="Rhea" id="RHEA-COMP:9684"/>
        <dbReference type="ChEBI" id="CHEBI:15377"/>
        <dbReference type="ChEBI" id="CHEBI:15378"/>
        <dbReference type="ChEBI" id="CHEBI:29985"/>
        <dbReference type="ChEBI" id="CHEBI:30616"/>
        <dbReference type="ChEBI" id="CHEBI:43474"/>
        <dbReference type="ChEBI" id="CHEBI:58359"/>
        <dbReference type="ChEBI" id="CHEBI:78520"/>
        <dbReference type="ChEBI" id="CHEBI:78521"/>
        <dbReference type="ChEBI" id="CHEBI:456216"/>
    </reaction>
</comment>
<comment type="caution">
    <text evidence="12">The sequence shown here is derived from an EMBL/GenBank/DDBJ whole genome shotgun (WGS) entry which is preliminary data.</text>
</comment>
<dbReference type="InterPro" id="IPR036152">
    <property type="entry name" value="Asp/glu_Ase-like_sf"/>
</dbReference>
<dbReference type="Gene3D" id="3.40.50.1170">
    <property type="entry name" value="L-asparaginase, N-terminal domain"/>
    <property type="match status" value="1"/>
</dbReference>
<dbReference type="PROSITE" id="PS00144">
    <property type="entry name" value="ASN_GLN_ASE_1"/>
    <property type="match status" value="1"/>
</dbReference>
<feature type="active site" evidence="5">
    <location>
        <position position="182"/>
    </location>
</feature>
<dbReference type="InterPro" id="IPR037152">
    <property type="entry name" value="L-asparaginase_N_sf"/>
</dbReference>
<dbReference type="FunFam" id="3.40.50.1170:FF:000001">
    <property type="entry name" value="L-asparaginase 2"/>
    <property type="match status" value="1"/>
</dbReference>
<dbReference type="NCBIfam" id="NF003217">
    <property type="entry name" value="PRK04183.1"/>
    <property type="match status" value="1"/>
</dbReference>
<comment type="similarity">
    <text evidence="5 8">Belongs to the asparaginase 1 family. GatD subfamily.</text>
</comment>
<evidence type="ECO:0000313" key="12">
    <source>
        <dbReference type="EMBL" id="HHM44649.1"/>
    </source>
</evidence>
<organism evidence="12">
    <name type="scientific">Caldiarchaeum subterraneum</name>
    <dbReference type="NCBI Taxonomy" id="311458"/>
    <lineage>
        <taxon>Archaea</taxon>
        <taxon>Nitrososphaerota</taxon>
        <taxon>Candidatus Caldarchaeales</taxon>
        <taxon>Candidatus Caldarchaeaceae</taxon>
        <taxon>Candidatus Caldarchaeum</taxon>
    </lineage>
</organism>
<dbReference type="Pfam" id="PF17763">
    <property type="entry name" value="Asparaginase_C"/>
    <property type="match status" value="1"/>
</dbReference>
<evidence type="ECO:0000259" key="10">
    <source>
        <dbReference type="Pfam" id="PF17763"/>
    </source>
</evidence>
<dbReference type="InterPro" id="IPR027475">
    <property type="entry name" value="Asparaginase/glutaminase_AS2"/>
</dbReference>
<keyword evidence="2 5" id="KW-0547">Nucleotide-binding</keyword>
<dbReference type="EMBL" id="DRXH01000175">
    <property type="protein sequence ID" value="HHM44649.1"/>
    <property type="molecule type" value="Genomic_DNA"/>
</dbReference>
<dbReference type="AlphaFoldDB" id="A0A7J3VUM8"/>
<dbReference type="PRINTS" id="PR00139">
    <property type="entry name" value="ASNGLNASE"/>
</dbReference>
<dbReference type="Pfam" id="PF18195">
    <property type="entry name" value="GatD_N"/>
    <property type="match status" value="1"/>
</dbReference>
<dbReference type="InterPro" id="IPR040918">
    <property type="entry name" value="GatD_N"/>
</dbReference>
<protein>
    <recommendedName>
        <fullName evidence="5 8">Glutamyl-tRNA(Gln) amidotransferase subunit D</fullName>
        <shortName evidence="5">Glu-ADT subunit D</shortName>
        <ecNumber evidence="5 8">6.3.5.-</ecNumber>
    </recommendedName>
</protein>
<feature type="active site" evidence="5 7">
    <location>
        <position position="181"/>
    </location>
</feature>
<dbReference type="PIRSF" id="PIRSF001220">
    <property type="entry name" value="L-ASNase_gatD"/>
    <property type="match status" value="1"/>
</dbReference>
<gene>
    <name evidence="5 12" type="primary">gatD</name>
    <name evidence="12" type="ORF">ENM31_05080</name>
</gene>
<dbReference type="InterPro" id="IPR027473">
    <property type="entry name" value="L-asparaginase_C"/>
</dbReference>
<dbReference type="SUPFAM" id="SSF141300">
    <property type="entry name" value="GatD N-terminal domain-like"/>
    <property type="match status" value="1"/>
</dbReference>
<evidence type="ECO:0000256" key="2">
    <source>
        <dbReference type="ARBA" id="ARBA00022741"/>
    </source>
</evidence>
<dbReference type="InterPro" id="IPR040919">
    <property type="entry name" value="Asparaginase_C"/>
</dbReference>
<dbReference type="Gene3D" id="2.30.30.520">
    <property type="match status" value="1"/>
</dbReference>
<dbReference type="PANTHER" id="PTHR11707:SF28">
    <property type="entry name" value="60 KDA LYSOPHOSPHOLIPASE"/>
    <property type="match status" value="1"/>
</dbReference>
<evidence type="ECO:0000259" key="9">
    <source>
        <dbReference type="Pfam" id="PF00710"/>
    </source>
</evidence>
<dbReference type="InterPro" id="IPR006033">
    <property type="entry name" value="AsnA_fam"/>
</dbReference>
<dbReference type="InterPro" id="IPR020827">
    <property type="entry name" value="Asparaginase/glutaminase_AS1"/>
</dbReference>
<feature type="active site" evidence="5 6">
    <location>
        <position position="105"/>
    </location>
</feature>
<name>A0A7J3VUM8_CALS0</name>
<feature type="active site" evidence="5">
    <location>
        <position position="260"/>
    </location>
</feature>
<dbReference type="InterPro" id="IPR011878">
    <property type="entry name" value="GatD"/>
</dbReference>
<feature type="domain" description="Asparaginase/glutaminase C-terminal" evidence="10">
    <location>
        <begin position="312"/>
        <end position="426"/>
    </location>
</feature>
<sequence>MDEYLGYVGLAARLLREAGASLGEEVEVGRGGLVFRGFLMARYEYGQPGVIVLKMANGYNIGVRVDEATRVVKLSELRPPAFNPPPPPSPKESLPRVSIISTGGTIASRIDYRTGGVRPALSAADLASIVPEIAEVANISAEILMQVYSENLTPSHWTEMASRVDQLIRAGFDGVVIAHGTDTMGYTAAALSFALRKTPIPVVLVGAQRSSDRPSSDAATNLITAVEVASRAPFGEVVVCMHGWHSDDIIHIHRGTRVVKTHTSSRDAFQSVNDNPLAVKTADGLKMLTSQYHRRNGEGYEYQPKFDDRAMLVKFYPGMKPEALAVVVERLNLRGVILEGTGLGHVASSFIPLLKQFNDSGLFVGMTSQCRHGRVNMNVYDNGRDLLRAGVVPLDDMVAETALVKLMWVLARLGENAQPEQVRELMLTNLCGEIGGRTQPQRKLLDSY</sequence>
<accession>A0A7J3VUM8</accession>
<evidence type="ECO:0000256" key="3">
    <source>
        <dbReference type="ARBA" id="ARBA00022840"/>
    </source>
</evidence>
<comment type="function">
    <text evidence="5 8">Allows the formation of correctly charged Gln-tRNA(Gln) through the transamidation of misacylated Glu-tRNA(Gln) in organisms which lack glutaminyl-tRNA synthetase. The reaction takes place in the presence of glutamine and ATP through an activated gamma-phospho-Glu-tRNA(Gln). The GatDE system is specific for glutamate and does not act on aspartate.</text>
</comment>
<proteinExistence type="inferred from homology"/>
<dbReference type="EC" id="6.3.5.-" evidence="5 8"/>
<reference evidence="12" key="1">
    <citation type="journal article" date="2020" name="mSystems">
        <title>Genome- and Community-Level Interaction Insights into Carbon Utilization and Element Cycling Functions of Hydrothermarchaeota in Hydrothermal Sediment.</title>
        <authorList>
            <person name="Zhou Z."/>
            <person name="Liu Y."/>
            <person name="Xu W."/>
            <person name="Pan J."/>
            <person name="Luo Z.H."/>
            <person name="Li M."/>
        </authorList>
    </citation>
    <scope>NUCLEOTIDE SEQUENCE [LARGE SCALE GENOMIC DNA]</scope>
    <source>
        <strain evidence="12">SpSt-1074</strain>
    </source>
</reference>
<dbReference type="SUPFAM" id="SSF53774">
    <property type="entry name" value="Glutaminase/Asparaginase"/>
    <property type="match status" value="1"/>
</dbReference>
<dbReference type="GO" id="GO:0006520">
    <property type="term" value="P:amino acid metabolic process"/>
    <property type="evidence" value="ECO:0007669"/>
    <property type="project" value="InterPro"/>
</dbReference>
<evidence type="ECO:0000256" key="8">
    <source>
        <dbReference type="RuleBase" id="RU004457"/>
    </source>
</evidence>
<dbReference type="GO" id="GO:0005524">
    <property type="term" value="F:ATP binding"/>
    <property type="evidence" value="ECO:0007669"/>
    <property type="project" value="UniProtKB-KW"/>
</dbReference>
<dbReference type="GO" id="GO:0016740">
    <property type="term" value="F:transferase activity"/>
    <property type="evidence" value="ECO:0007669"/>
    <property type="project" value="UniProtKB-KW"/>
</dbReference>
<dbReference type="InterPro" id="IPR006034">
    <property type="entry name" value="Asparaginase/glutaminase-like"/>
</dbReference>
<dbReference type="Gene3D" id="3.40.50.40">
    <property type="match status" value="1"/>
</dbReference>
<feature type="domain" description="GatD N-terminal" evidence="11">
    <location>
        <begin position="22"/>
        <end position="71"/>
    </location>
</feature>
<evidence type="ECO:0000256" key="5">
    <source>
        <dbReference type="HAMAP-Rule" id="MF_00586"/>
    </source>
</evidence>
<keyword evidence="1 5" id="KW-0436">Ligase</keyword>
<evidence type="ECO:0000256" key="4">
    <source>
        <dbReference type="ARBA" id="ARBA00022917"/>
    </source>
</evidence>
<dbReference type="PROSITE" id="PS51732">
    <property type="entry name" value="ASN_GLN_ASE_3"/>
    <property type="match status" value="1"/>
</dbReference>
<dbReference type="PIRSF" id="PIRSF500175">
    <property type="entry name" value="Glu_ADT_D"/>
    <property type="match status" value="1"/>
</dbReference>
<dbReference type="PANTHER" id="PTHR11707">
    <property type="entry name" value="L-ASPARAGINASE"/>
    <property type="match status" value="1"/>
</dbReference>
<dbReference type="PROSITE" id="PS00917">
    <property type="entry name" value="ASN_GLN_ASE_2"/>
    <property type="match status" value="1"/>
</dbReference>
<dbReference type="GO" id="GO:0006412">
    <property type="term" value="P:translation"/>
    <property type="evidence" value="ECO:0007669"/>
    <property type="project" value="UniProtKB-UniRule"/>
</dbReference>
<evidence type="ECO:0000256" key="6">
    <source>
        <dbReference type="PROSITE-ProRule" id="PRU10099"/>
    </source>
</evidence>
<dbReference type="CDD" id="cd08962">
    <property type="entry name" value="GatD"/>
    <property type="match status" value="1"/>
</dbReference>
<feature type="domain" description="L-asparaginase N-terminal" evidence="9">
    <location>
        <begin position="96"/>
        <end position="287"/>
    </location>
</feature>
<dbReference type="HAMAP" id="MF_00586">
    <property type="entry name" value="GatD"/>
    <property type="match status" value="1"/>
</dbReference>
<evidence type="ECO:0000259" key="11">
    <source>
        <dbReference type="Pfam" id="PF18195"/>
    </source>
</evidence>
<evidence type="ECO:0000256" key="7">
    <source>
        <dbReference type="PROSITE-ProRule" id="PRU10100"/>
    </source>
</evidence>